<keyword evidence="3" id="KW-0808">Transferase</keyword>
<keyword evidence="1" id="KW-0472">Membrane</keyword>
<dbReference type="CDD" id="cd04179">
    <property type="entry name" value="DPM_DPG-synthase_like"/>
    <property type="match status" value="1"/>
</dbReference>
<name>A0A5C8D3J6_9SPIR</name>
<organism evidence="3 4">
    <name type="scientific">Brachyspira aalborgi</name>
    <dbReference type="NCBI Taxonomy" id="29522"/>
    <lineage>
        <taxon>Bacteria</taxon>
        <taxon>Pseudomonadati</taxon>
        <taxon>Spirochaetota</taxon>
        <taxon>Spirochaetia</taxon>
        <taxon>Brachyspirales</taxon>
        <taxon>Brachyspiraceae</taxon>
        <taxon>Brachyspira</taxon>
    </lineage>
</organism>
<dbReference type="InterPro" id="IPR050256">
    <property type="entry name" value="Glycosyltransferase_2"/>
</dbReference>
<protein>
    <submittedName>
        <fullName evidence="3">Glycosyltransferase</fullName>
    </submittedName>
</protein>
<reference evidence="3 4" key="1">
    <citation type="journal article" date="1992" name="Lakartidningen">
        <title>[Penicillin V and not amoxicillin is the first choice preparation in acute otitis].</title>
        <authorList>
            <person name="Kamme C."/>
            <person name="Lundgren K."/>
            <person name="Prellner K."/>
        </authorList>
    </citation>
    <scope>NUCLEOTIDE SEQUENCE [LARGE SCALE GENOMIC DNA]</scope>
    <source>
        <strain evidence="3 4">513A</strain>
    </source>
</reference>
<proteinExistence type="predicted"/>
<keyword evidence="1" id="KW-0812">Transmembrane</keyword>
<keyword evidence="1" id="KW-1133">Transmembrane helix</keyword>
<feature type="domain" description="Glycosyltransferase 2-like" evidence="2">
    <location>
        <begin position="5"/>
        <end position="157"/>
    </location>
</feature>
<gene>
    <name evidence="3" type="ORF">EPJ79_00080</name>
</gene>
<dbReference type="InterPro" id="IPR001173">
    <property type="entry name" value="Glyco_trans_2-like"/>
</dbReference>
<evidence type="ECO:0000256" key="1">
    <source>
        <dbReference type="SAM" id="Phobius"/>
    </source>
</evidence>
<feature type="transmembrane region" description="Helical" evidence="1">
    <location>
        <begin position="226"/>
        <end position="251"/>
    </location>
</feature>
<dbReference type="SUPFAM" id="SSF53448">
    <property type="entry name" value="Nucleotide-diphospho-sugar transferases"/>
    <property type="match status" value="1"/>
</dbReference>
<dbReference type="Gene3D" id="3.90.550.10">
    <property type="entry name" value="Spore Coat Polysaccharide Biosynthesis Protein SpsA, Chain A"/>
    <property type="match status" value="1"/>
</dbReference>
<accession>A0A5C8D3J6</accession>
<dbReference type="Proteomes" id="UP000324638">
    <property type="component" value="Unassembled WGS sequence"/>
</dbReference>
<comment type="caution">
    <text evidence="3">The sequence shown here is derived from an EMBL/GenBank/DDBJ whole genome shotgun (WGS) entry which is preliminary data.</text>
</comment>
<dbReference type="RefSeq" id="WP_147737968.1">
    <property type="nucleotide sequence ID" value="NZ_SAXU01000001.1"/>
</dbReference>
<evidence type="ECO:0000313" key="4">
    <source>
        <dbReference type="Proteomes" id="UP000324638"/>
    </source>
</evidence>
<dbReference type="GO" id="GO:0016740">
    <property type="term" value="F:transferase activity"/>
    <property type="evidence" value="ECO:0007669"/>
    <property type="project" value="UniProtKB-KW"/>
</dbReference>
<feature type="transmembrane region" description="Helical" evidence="1">
    <location>
        <begin position="263"/>
        <end position="285"/>
    </location>
</feature>
<dbReference type="EMBL" id="SAXU01000001">
    <property type="protein sequence ID" value="TXJ19593.1"/>
    <property type="molecule type" value="Genomic_DNA"/>
</dbReference>
<evidence type="ECO:0000259" key="2">
    <source>
        <dbReference type="Pfam" id="PF00535"/>
    </source>
</evidence>
<dbReference type="InterPro" id="IPR029044">
    <property type="entry name" value="Nucleotide-diphossugar_trans"/>
</dbReference>
<evidence type="ECO:0000313" key="3">
    <source>
        <dbReference type="EMBL" id="TXJ19593.1"/>
    </source>
</evidence>
<sequence length="301" mass="34528">MKIAAIIPCYNEELTIKQVICDIQKYCPKCEIYVFDNNSSDNSYNIAKETGAIVNKVSYQGKGEVIRRAFADIDSDIYIMVDADMQYDLSEINNFINYFTENKLDMLNISREVVDETVHRKGHSFGNMMLTGFANFLFGKKFNDMLSGYRIFSKRFVKSFPANSRGFEIETELTIYALQMRLPIDEVSAKYIKRPEGSHSKLNTFKDGFIILFTIIYLLITEKPLLFFNTISLIFLGIGLFLGIGITIEYFETLKVERFPTAILTICLIILSALSFSIGLLMKAISKVLSENRRFKYNSIK</sequence>
<dbReference type="AlphaFoldDB" id="A0A5C8D3J6"/>
<dbReference type="PANTHER" id="PTHR48090">
    <property type="entry name" value="UNDECAPRENYL-PHOSPHATE 4-DEOXY-4-FORMAMIDO-L-ARABINOSE TRANSFERASE-RELATED"/>
    <property type="match status" value="1"/>
</dbReference>
<dbReference type="Pfam" id="PF00535">
    <property type="entry name" value="Glycos_transf_2"/>
    <property type="match status" value="1"/>
</dbReference>
<dbReference type="PANTHER" id="PTHR48090:SF7">
    <property type="entry name" value="RFBJ PROTEIN"/>
    <property type="match status" value="1"/>
</dbReference>